<gene>
    <name evidence="2" type="ORF">IIF7_04146</name>
</gene>
<dbReference type="AlphaFoldDB" id="A0A1Y1T6J6"/>
<evidence type="ECO:0000256" key="1">
    <source>
        <dbReference type="SAM" id="Phobius"/>
    </source>
</evidence>
<dbReference type="RefSeq" id="WP_176218891.1">
    <property type="nucleotide sequence ID" value="NZ_ARYN01000003.1"/>
</dbReference>
<evidence type="ECO:0000313" key="3">
    <source>
        <dbReference type="Proteomes" id="UP000192746"/>
    </source>
</evidence>
<protein>
    <submittedName>
        <fullName evidence="2">Uncharacterized protein</fullName>
    </submittedName>
</protein>
<dbReference type="Proteomes" id="UP000192746">
    <property type="component" value="Unassembled WGS sequence"/>
</dbReference>
<keyword evidence="1" id="KW-0812">Transmembrane</keyword>
<dbReference type="STRING" id="1185767.IIF7_04146"/>
<keyword evidence="3" id="KW-1185">Reference proteome</keyword>
<proteinExistence type="predicted"/>
<dbReference type="EMBL" id="ARYN01000003">
    <property type="protein sequence ID" value="ORL46679.1"/>
    <property type="molecule type" value="Genomic_DNA"/>
</dbReference>
<reference evidence="2 3" key="1">
    <citation type="submission" date="2013-04" db="EMBL/GenBank/DDBJ databases">
        <title>Zunongwangia sp. 22II14-10F7 Genome Sequencing.</title>
        <authorList>
            <person name="Lai Q."/>
            <person name="Shao Z."/>
        </authorList>
    </citation>
    <scope>NUCLEOTIDE SEQUENCE [LARGE SCALE GENOMIC DNA]</scope>
    <source>
        <strain evidence="2 3">22II14-10F7</strain>
    </source>
</reference>
<evidence type="ECO:0000313" key="2">
    <source>
        <dbReference type="EMBL" id="ORL46679.1"/>
    </source>
</evidence>
<accession>A0A1Y1T6J6</accession>
<keyword evidence="1" id="KW-0472">Membrane</keyword>
<organism evidence="2 3">
    <name type="scientific">Zunongwangia atlantica 22II14-10F7</name>
    <dbReference type="NCBI Taxonomy" id="1185767"/>
    <lineage>
        <taxon>Bacteria</taxon>
        <taxon>Pseudomonadati</taxon>
        <taxon>Bacteroidota</taxon>
        <taxon>Flavobacteriia</taxon>
        <taxon>Flavobacteriales</taxon>
        <taxon>Flavobacteriaceae</taxon>
        <taxon>Zunongwangia</taxon>
    </lineage>
</organism>
<comment type="caution">
    <text evidence="2">The sequence shown here is derived from an EMBL/GenBank/DDBJ whole genome shotgun (WGS) entry which is preliminary data.</text>
</comment>
<keyword evidence="1" id="KW-1133">Transmembrane helix</keyword>
<sequence length="45" mass="5062">MNTEQKGKPEAKLRTAVLIILAIVVFQIIMDWSDFKAGFLGAFLH</sequence>
<feature type="transmembrane region" description="Helical" evidence="1">
    <location>
        <begin position="12"/>
        <end position="30"/>
    </location>
</feature>
<name>A0A1Y1T6J6_9FLAO</name>